<sequence length="744" mass="79142">MEDPVQWEDLPENEEEVQTVSGEGLSDEDLVLGAAEDADKGRQAASGKVRKAITRAMREHAAMVHRSCALCLVGRALLYDKALQDEELQATLISHLEPSTSSLLDPEHETQRAINCLLPFLKWFRQQFQIVPPPASQDGSLDDFPYDAPGIHAQQKGKGGSGKGGDGSSKAGQGGKGKQAHKDLLEDHKPSKGKSKAGAKKQQQEGAGPSNREGEQAGGGKGSGGKKRGASSGAEETADVATGKRQRRGDDEFERQLQMAMIATQAEQAARQKLGPQEPSPAAEREGRGGSGGAGTSRAALTTSASVSHSATQSPAGKKGGVVVAAPDFASCWAEVWCGSPEYGRWVHVDVVATEVDRPQKVEPCAAASGTYAAAAGYVVACEEGVVRDVTTRYLTNTLAVKRLRDGPWWAATQQKLEQLAEMRVHAPCAPGPPEPTATIDLTSDVDVQEDDVKGGSTQQQGQDGPGQHQGEVHHHHQQQQQQEQQQEQQQHASEQRACRQASSDGAGPSRAAPASAHKSAHSTPASKQQDASASHPDRQRGSVPAGSPHQNQNGVTGSASGKASSSEKAGLGLPTSIEGFKAHPLYVLQRHITKYEVPRNERGSIEVPPFVASMPLGCVHLPVTGLGPICRSLDVDFAPALTGFELQSGRSVPRFEGIVVCEADEQRVMSVYLEREGAKQEAAQKQRMRAARTAWIQLLQALRTRMRLADSYQQPDEAGPSNAPKPGQQAAHAARMATDSMTK</sequence>
<name>A0ABQ7GXS0_DUNSA</name>
<dbReference type="PANTHER" id="PTHR12135:SF0">
    <property type="entry name" value="DNA REPAIR PROTEIN COMPLEMENTING XP-C CELLS"/>
    <property type="match status" value="1"/>
</dbReference>
<dbReference type="InterPro" id="IPR038765">
    <property type="entry name" value="Papain-like_cys_pep_sf"/>
</dbReference>
<dbReference type="Gene3D" id="3.90.260.10">
    <property type="entry name" value="Transglutaminase-like"/>
    <property type="match status" value="1"/>
</dbReference>
<evidence type="ECO:0000256" key="1">
    <source>
        <dbReference type="SAM" id="MobiDB-lite"/>
    </source>
</evidence>
<feature type="compositionally biased region" description="Basic and acidic residues" evidence="1">
    <location>
        <begin position="180"/>
        <end position="190"/>
    </location>
</feature>
<keyword evidence="4" id="KW-1185">Reference proteome</keyword>
<reference evidence="3" key="1">
    <citation type="submission" date="2017-08" db="EMBL/GenBank/DDBJ databases">
        <authorList>
            <person name="Polle J.E."/>
            <person name="Barry K."/>
            <person name="Cushman J."/>
            <person name="Schmutz J."/>
            <person name="Tran D."/>
            <person name="Hathwaick L.T."/>
            <person name="Yim W.C."/>
            <person name="Jenkins J."/>
            <person name="Mckie-Krisberg Z.M."/>
            <person name="Prochnik S."/>
            <person name="Lindquist E."/>
            <person name="Dockter R.B."/>
            <person name="Adam C."/>
            <person name="Molina H."/>
            <person name="Bunkerborg J."/>
            <person name="Jin E."/>
            <person name="Buchheim M."/>
            <person name="Magnuson J."/>
        </authorList>
    </citation>
    <scope>NUCLEOTIDE SEQUENCE</scope>
    <source>
        <strain evidence="3">CCAP 19/18</strain>
    </source>
</reference>
<feature type="region of interest" description="Disordered" evidence="1">
    <location>
        <begin position="266"/>
        <end position="320"/>
    </location>
</feature>
<feature type="compositionally biased region" description="Acidic residues" evidence="1">
    <location>
        <begin position="1"/>
        <end position="17"/>
    </location>
</feature>
<protein>
    <submittedName>
        <fullName evidence="3">Rad4 beta-hairpin domain 3-domain-containing protein</fullName>
    </submittedName>
</protein>
<comment type="caution">
    <text evidence="3">The sequence shown here is derived from an EMBL/GenBank/DDBJ whole genome shotgun (WGS) entry which is preliminary data.</text>
</comment>
<feature type="compositionally biased region" description="Low complexity" evidence="1">
    <location>
        <begin position="479"/>
        <end position="492"/>
    </location>
</feature>
<proteinExistence type="predicted"/>
<feature type="compositionally biased region" description="Low complexity" evidence="1">
    <location>
        <begin position="200"/>
        <end position="209"/>
    </location>
</feature>
<dbReference type="EMBL" id="MU069545">
    <property type="protein sequence ID" value="KAF5839400.1"/>
    <property type="molecule type" value="Genomic_DNA"/>
</dbReference>
<evidence type="ECO:0000259" key="2">
    <source>
        <dbReference type="SMART" id="SM01032"/>
    </source>
</evidence>
<organism evidence="3 4">
    <name type="scientific">Dunaliella salina</name>
    <name type="common">Green alga</name>
    <name type="synonym">Protococcus salinus</name>
    <dbReference type="NCBI Taxonomy" id="3046"/>
    <lineage>
        <taxon>Eukaryota</taxon>
        <taxon>Viridiplantae</taxon>
        <taxon>Chlorophyta</taxon>
        <taxon>core chlorophytes</taxon>
        <taxon>Chlorophyceae</taxon>
        <taxon>CS clade</taxon>
        <taxon>Chlamydomonadales</taxon>
        <taxon>Dunaliellaceae</taxon>
        <taxon>Dunaliella</taxon>
    </lineage>
</organism>
<feature type="region of interest" description="Disordered" evidence="1">
    <location>
        <begin position="1"/>
        <end position="26"/>
    </location>
</feature>
<accession>A0ABQ7GXS0</accession>
<evidence type="ECO:0000313" key="4">
    <source>
        <dbReference type="Proteomes" id="UP000815325"/>
    </source>
</evidence>
<dbReference type="Pfam" id="PF10405">
    <property type="entry name" value="BHD_3"/>
    <property type="match status" value="1"/>
</dbReference>
<dbReference type="Proteomes" id="UP000815325">
    <property type="component" value="Unassembled WGS sequence"/>
</dbReference>
<feature type="region of interest" description="Disordered" evidence="1">
    <location>
        <begin position="134"/>
        <end position="249"/>
    </location>
</feature>
<feature type="compositionally biased region" description="Low complexity" evidence="1">
    <location>
        <begin position="455"/>
        <end position="470"/>
    </location>
</feature>
<dbReference type="Gene3D" id="2.20.20.110">
    <property type="entry name" value="Rad4, beta-hairpin domain BHD1"/>
    <property type="match status" value="1"/>
</dbReference>
<dbReference type="InterPro" id="IPR004583">
    <property type="entry name" value="DNA_repair_Rad4"/>
</dbReference>
<dbReference type="InterPro" id="IPR042488">
    <property type="entry name" value="Rad4_BHD3_sf"/>
</dbReference>
<dbReference type="PANTHER" id="PTHR12135">
    <property type="entry name" value="DNA REPAIR PROTEIN XP-C / RAD4"/>
    <property type="match status" value="1"/>
</dbReference>
<feature type="compositionally biased region" description="Gly residues" evidence="1">
    <location>
        <begin position="157"/>
        <end position="177"/>
    </location>
</feature>
<feature type="compositionally biased region" description="Low complexity" evidence="1">
    <location>
        <begin position="558"/>
        <end position="571"/>
    </location>
</feature>
<evidence type="ECO:0000313" key="3">
    <source>
        <dbReference type="EMBL" id="KAF5839400.1"/>
    </source>
</evidence>
<dbReference type="Gene3D" id="3.30.70.2460">
    <property type="entry name" value="Rad4, beta-hairpin domain BHD3"/>
    <property type="match status" value="1"/>
</dbReference>
<feature type="region of interest" description="Disordered" evidence="1">
    <location>
        <begin position="450"/>
        <end position="571"/>
    </location>
</feature>
<dbReference type="InterPro" id="IPR036985">
    <property type="entry name" value="Transglutaminase-like_sf"/>
</dbReference>
<gene>
    <name evidence="3" type="ORF">DUNSADRAFT_971</name>
</gene>
<dbReference type="SUPFAM" id="SSF54001">
    <property type="entry name" value="Cysteine proteinases"/>
    <property type="match status" value="1"/>
</dbReference>
<dbReference type="SMART" id="SM01032">
    <property type="entry name" value="BHD_3"/>
    <property type="match status" value="1"/>
</dbReference>
<feature type="domain" description="Rad4 beta-hairpin" evidence="2">
    <location>
        <begin position="598"/>
        <end position="673"/>
    </location>
</feature>
<feature type="region of interest" description="Disordered" evidence="1">
    <location>
        <begin position="712"/>
        <end position="744"/>
    </location>
</feature>
<feature type="compositionally biased region" description="Low complexity" evidence="1">
    <location>
        <begin position="502"/>
        <end position="528"/>
    </location>
</feature>
<dbReference type="Pfam" id="PF03835">
    <property type="entry name" value="Rad4"/>
    <property type="match status" value="1"/>
</dbReference>
<feature type="compositionally biased region" description="Low complexity" evidence="1">
    <location>
        <begin position="296"/>
        <end position="306"/>
    </location>
</feature>
<dbReference type="InterPro" id="IPR018325">
    <property type="entry name" value="Rad4/PNGase_transGLS-fold"/>
</dbReference>
<dbReference type="InterPro" id="IPR018328">
    <property type="entry name" value="Rad4_beta-hairpin_dom3"/>
</dbReference>